<name>A0A0A8YZA0_ARUDO</name>
<accession>A0A0A8YZA0</accession>
<dbReference type="AlphaFoldDB" id="A0A0A8YZA0"/>
<sequence length="144" mass="16316">MEVYQHLLKMAQGYTRAKKRGACPCPRIFNPVKCLLMTVICSKRIPHDQPASDKENTKLASPSATLVPSHAVQILPPEKKSTAWSDPSPAVVYENLRQKKKGGKARKQRSRGRVPNFTKATGEVNMGLRWEKNTQQHQCWHRPC</sequence>
<protein>
    <submittedName>
        <fullName evidence="1">Uncharacterized protein</fullName>
    </submittedName>
</protein>
<proteinExistence type="predicted"/>
<organism evidence="1">
    <name type="scientific">Arundo donax</name>
    <name type="common">Giant reed</name>
    <name type="synonym">Donax arundinaceus</name>
    <dbReference type="NCBI Taxonomy" id="35708"/>
    <lineage>
        <taxon>Eukaryota</taxon>
        <taxon>Viridiplantae</taxon>
        <taxon>Streptophyta</taxon>
        <taxon>Embryophyta</taxon>
        <taxon>Tracheophyta</taxon>
        <taxon>Spermatophyta</taxon>
        <taxon>Magnoliopsida</taxon>
        <taxon>Liliopsida</taxon>
        <taxon>Poales</taxon>
        <taxon>Poaceae</taxon>
        <taxon>PACMAD clade</taxon>
        <taxon>Arundinoideae</taxon>
        <taxon>Arundineae</taxon>
        <taxon>Arundo</taxon>
    </lineage>
</organism>
<evidence type="ECO:0000313" key="1">
    <source>
        <dbReference type="EMBL" id="JAD32469.1"/>
    </source>
</evidence>
<reference evidence="1" key="2">
    <citation type="journal article" date="2015" name="Data Brief">
        <title>Shoot transcriptome of the giant reed, Arundo donax.</title>
        <authorList>
            <person name="Barrero R.A."/>
            <person name="Guerrero F.D."/>
            <person name="Moolhuijzen P."/>
            <person name="Goolsby J.A."/>
            <person name="Tidwell J."/>
            <person name="Bellgard S.E."/>
            <person name="Bellgard M.I."/>
        </authorList>
    </citation>
    <scope>NUCLEOTIDE SEQUENCE</scope>
    <source>
        <tissue evidence="1">Shoot tissue taken approximately 20 cm above the soil surface</tissue>
    </source>
</reference>
<dbReference type="EMBL" id="GBRH01265426">
    <property type="protein sequence ID" value="JAD32469.1"/>
    <property type="molecule type" value="Transcribed_RNA"/>
</dbReference>
<reference evidence="1" key="1">
    <citation type="submission" date="2014-09" db="EMBL/GenBank/DDBJ databases">
        <authorList>
            <person name="Magalhaes I.L.F."/>
            <person name="Oliveira U."/>
            <person name="Santos F.R."/>
            <person name="Vidigal T.H.D.A."/>
            <person name="Brescovit A.D."/>
            <person name="Santos A.J."/>
        </authorList>
    </citation>
    <scope>NUCLEOTIDE SEQUENCE</scope>
    <source>
        <tissue evidence="1">Shoot tissue taken approximately 20 cm above the soil surface</tissue>
    </source>
</reference>